<accession>A0AAW8W987</accession>
<protein>
    <submittedName>
        <fullName evidence="1">DUF806 family protein</fullName>
    </submittedName>
</protein>
<proteinExistence type="predicted"/>
<dbReference type="EMBL" id="JAVLAM010000004">
    <property type="protein sequence ID" value="MDT7015294.1"/>
    <property type="molecule type" value="Genomic_DNA"/>
</dbReference>
<name>A0AAW8W987_9LACO</name>
<dbReference type="Pfam" id="PF05657">
    <property type="entry name" value="DUF806"/>
    <property type="match status" value="1"/>
</dbReference>
<dbReference type="Proteomes" id="UP001254075">
    <property type="component" value="Unassembled WGS sequence"/>
</dbReference>
<evidence type="ECO:0000313" key="1">
    <source>
        <dbReference type="EMBL" id="MDT7015294.1"/>
    </source>
</evidence>
<dbReference type="AlphaFoldDB" id="A0AAW8W987"/>
<dbReference type="RefSeq" id="WP_233670562.1">
    <property type="nucleotide sequence ID" value="NZ_JAVLAM010000004.1"/>
</dbReference>
<comment type="caution">
    <text evidence="1">The sequence shown here is derived from an EMBL/GenBank/DDBJ whole genome shotgun (WGS) entry which is preliminary data.</text>
</comment>
<reference evidence="1" key="1">
    <citation type="submission" date="2023-08" db="EMBL/GenBank/DDBJ databases">
        <authorList>
            <person name="Page C.A."/>
            <person name="Perez-Diaz I.M."/>
        </authorList>
    </citation>
    <scope>NUCLEOTIDE SEQUENCE</scope>
    <source>
        <strain evidence="1">3.8.38</strain>
    </source>
</reference>
<evidence type="ECO:0000313" key="2">
    <source>
        <dbReference type="Proteomes" id="UP001254075"/>
    </source>
</evidence>
<dbReference type="InterPro" id="IPR008524">
    <property type="entry name" value="DUF806"/>
</dbReference>
<gene>
    <name evidence="1" type="ORF">RI532_13010</name>
</gene>
<organism evidence="1 2">
    <name type="scientific">Levilactobacillus namurensis</name>
    <dbReference type="NCBI Taxonomy" id="380393"/>
    <lineage>
        <taxon>Bacteria</taxon>
        <taxon>Bacillati</taxon>
        <taxon>Bacillota</taxon>
        <taxon>Bacilli</taxon>
        <taxon>Lactobacillales</taxon>
        <taxon>Lactobacillaceae</taxon>
        <taxon>Levilactobacillus</taxon>
    </lineage>
</organism>
<sequence>MALPTIEVSKILESVPWINAVYTGLLPEDASANTTDTIALVTESTTELDVWGNDTFNAATYGVEIEIFYALSFDQDVGDLEIQLMKELESKGWRITTARAHSIDPDTGQSTKVIYVAKNKLI</sequence>